<accession>A0A916T9U2</accession>
<dbReference type="InterPro" id="IPR043504">
    <property type="entry name" value="Peptidase_S1_PA_chymotrypsin"/>
</dbReference>
<reference evidence="1" key="2">
    <citation type="submission" date="2020-09" db="EMBL/GenBank/DDBJ databases">
        <authorList>
            <person name="Sun Q."/>
            <person name="Zhou Y."/>
        </authorList>
    </citation>
    <scope>NUCLEOTIDE SEQUENCE</scope>
    <source>
        <strain evidence="1">CGMCC 1.15085</strain>
    </source>
</reference>
<comment type="caution">
    <text evidence="1">The sequence shown here is derived from an EMBL/GenBank/DDBJ whole genome shotgun (WGS) entry which is preliminary data.</text>
</comment>
<protein>
    <recommendedName>
        <fullName evidence="3">Serine protease</fullName>
    </recommendedName>
</protein>
<evidence type="ECO:0008006" key="3">
    <source>
        <dbReference type="Google" id="ProtNLM"/>
    </source>
</evidence>
<keyword evidence="2" id="KW-1185">Reference proteome</keyword>
<organism evidence="1 2">
    <name type="scientific">Flexivirga endophytica</name>
    <dbReference type="NCBI Taxonomy" id="1849103"/>
    <lineage>
        <taxon>Bacteria</taxon>
        <taxon>Bacillati</taxon>
        <taxon>Actinomycetota</taxon>
        <taxon>Actinomycetes</taxon>
        <taxon>Micrococcales</taxon>
        <taxon>Dermacoccaceae</taxon>
        <taxon>Flexivirga</taxon>
    </lineage>
</organism>
<dbReference type="InterPro" id="IPR009003">
    <property type="entry name" value="Peptidase_S1_PA"/>
</dbReference>
<reference evidence="1" key="1">
    <citation type="journal article" date="2014" name="Int. J. Syst. Evol. Microbiol.">
        <title>Complete genome sequence of Corynebacterium casei LMG S-19264T (=DSM 44701T), isolated from a smear-ripened cheese.</title>
        <authorList>
            <consortium name="US DOE Joint Genome Institute (JGI-PGF)"/>
            <person name="Walter F."/>
            <person name="Albersmeier A."/>
            <person name="Kalinowski J."/>
            <person name="Ruckert C."/>
        </authorList>
    </citation>
    <scope>NUCLEOTIDE SEQUENCE</scope>
    <source>
        <strain evidence="1">CGMCC 1.15085</strain>
    </source>
</reference>
<evidence type="ECO:0000313" key="1">
    <source>
        <dbReference type="EMBL" id="GGB36968.1"/>
    </source>
</evidence>
<dbReference type="Gene3D" id="2.40.10.10">
    <property type="entry name" value="Trypsin-like serine proteases"/>
    <property type="match status" value="2"/>
</dbReference>
<gene>
    <name evidence="1" type="ORF">GCM10011492_29640</name>
</gene>
<dbReference type="RefSeq" id="WP_188837783.1">
    <property type="nucleotide sequence ID" value="NZ_BMHI01000004.1"/>
</dbReference>
<dbReference type="EMBL" id="BMHI01000004">
    <property type="protein sequence ID" value="GGB36968.1"/>
    <property type="molecule type" value="Genomic_DNA"/>
</dbReference>
<evidence type="ECO:0000313" key="2">
    <source>
        <dbReference type="Proteomes" id="UP000636793"/>
    </source>
</evidence>
<sequence>MPDERTHARAQIRGVKETAEADLLAKKNVIGVDIADKVTDGKNTGQLSIVVFVEDKQPTSKLSAADRVPKEIDGVPTDVQQMTVELQGPSMQLVDDVTPQVDTTTYAVLHGGISMGPLRSVYLTPPDVTSAGYYIFAGTLGAMVRDRGNGATMALTNFHVACVNSTWSVGDRMVQPSLLDGGSSSNQFGSLTRATLSDDVDGSVVTVDTGRSTTPSVQDIGDVAGHTAATVGAAVRKRGRTTELTYGTVISTDFTVTINYGSDVGSRTLHHQIRVQTDTSRSARFSDHGDSGSVVMDNNRMVVGLLFAGSSDGQWTFANPIQSVLDELNVDLMVAPVVTRPIVSCLNTRLVVCNITRPVACLFTRSAGCNLTRTASCLVTRAVACNVTRATWCPVVTRTAVTCSVFTRAGCDIPIPDPGPIEGGQSEDGHGYGATADVPEEYWAGYLAALEEINELDGPDEA</sequence>
<proteinExistence type="predicted"/>
<dbReference type="SUPFAM" id="SSF50494">
    <property type="entry name" value="Trypsin-like serine proteases"/>
    <property type="match status" value="1"/>
</dbReference>
<dbReference type="AlphaFoldDB" id="A0A916T9U2"/>
<name>A0A916T9U2_9MICO</name>
<dbReference type="Proteomes" id="UP000636793">
    <property type="component" value="Unassembled WGS sequence"/>
</dbReference>